<keyword evidence="8" id="KW-1185">Reference proteome</keyword>
<feature type="chain" id="PRO_5045546270" evidence="6">
    <location>
        <begin position="18"/>
        <end position="539"/>
    </location>
</feature>
<dbReference type="InterPro" id="IPR033116">
    <property type="entry name" value="TRYPSIN_SER"/>
</dbReference>
<keyword evidence="3 5" id="KW-0720">Serine protease</keyword>
<dbReference type="InterPro" id="IPR018114">
    <property type="entry name" value="TRYPSIN_HIS"/>
</dbReference>
<evidence type="ECO:0000313" key="8">
    <source>
        <dbReference type="Proteomes" id="UP000694923"/>
    </source>
</evidence>
<evidence type="ECO:0000256" key="6">
    <source>
        <dbReference type="SAM" id="SignalP"/>
    </source>
</evidence>
<dbReference type="RefSeq" id="XP_008579825.1">
    <property type="nucleotide sequence ID" value="XM_008581603.1"/>
</dbReference>
<dbReference type="PROSITE" id="PS00135">
    <property type="entry name" value="TRYPSIN_SER"/>
    <property type="match status" value="1"/>
</dbReference>
<dbReference type="PRINTS" id="PR00722">
    <property type="entry name" value="CHYMOTRYPSIN"/>
</dbReference>
<organism evidence="8 9">
    <name type="scientific">Galeopterus variegatus</name>
    <name type="common">Malayan flying lemur</name>
    <name type="synonym">Cynocephalus variegatus</name>
    <dbReference type="NCBI Taxonomy" id="482537"/>
    <lineage>
        <taxon>Eukaryota</taxon>
        <taxon>Metazoa</taxon>
        <taxon>Chordata</taxon>
        <taxon>Craniata</taxon>
        <taxon>Vertebrata</taxon>
        <taxon>Euteleostomi</taxon>
        <taxon>Mammalia</taxon>
        <taxon>Eutheria</taxon>
        <taxon>Euarchontoglires</taxon>
        <taxon>Dermoptera</taxon>
        <taxon>Cynocephalidae</taxon>
        <taxon>Galeopterus</taxon>
    </lineage>
</organism>
<feature type="domain" description="Peptidase S1" evidence="7">
    <location>
        <begin position="308"/>
        <end position="537"/>
    </location>
</feature>
<keyword evidence="6" id="KW-0732">Signal</keyword>
<dbReference type="Pfam" id="PF00089">
    <property type="entry name" value="Trypsin"/>
    <property type="match status" value="2"/>
</dbReference>
<reference evidence="9" key="1">
    <citation type="submission" date="2025-08" db="UniProtKB">
        <authorList>
            <consortium name="RefSeq"/>
        </authorList>
    </citation>
    <scope>IDENTIFICATION</scope>
</reference>
<dbReference type="SMART" id="SM00020">
    <property type="entry name" value="Tryp_SPc"/>
    <property type="match status" value="2"/>
</dbReference>
<keyword evidence="1 5" id="KW-0645">Protease</keyword>
<evidence type="ECO:0000256" key="5">
    <source>
        <dbReference type="RuleBase" id="RU363034"/>
    </source>
</evidence>
<gene>
    <name evidence="9" type="primary">LOC103597731</name>
</gene>
<dbReference type="Gene3D" id="2.40.10.10">
    <property type="entry name" value="Trypsin-like serine proteases"/>
    <property type="match status" value="4"/>
</dbReference>
<sequence length="539" mass="58151">MGLSIFLLLCVLGLSQANTQKIVGGSECVRNSQPWQVGLFEGANLRCGGVLIGRRWVLTAAHCSGSRYWVRLGEHSLSRLDWTEQIRRSSFSVTHPSYQGAQQSHDHDLRLLRLNTPVRLTRSVQPLALPSTCATTGTECHVSGWGTTNQPWSPFPDLLQCLNLSIVSDATCRAVFPGRITENMLCAGGIAGKDACQGDSGGPLVCGGVLQGLVSWGSVEPCGQEGIPGVYTNVCNPTNVAVGMSWNPNSSKPFQDSSRVLAMRPPHLHLSAASGARALVKLLLPLLMAQLWAAEALLPINGTGSDLAASGAPCARGSQPWHVSLFNGLSFHCAGVLVDQSWVLTAAHCVNNKPLWARIGDDHLLLLQGEQLRRTTHPVIHPKYRQGSGPILPRRTDEHDLMLLKLARPAVLGPRIQALRLPYRCAQPGDQCHVAGWGTTATKRVKYNKGLSCSGVTILSPKECEVFYPGVVTNNMMCAGLDQGQDPCQSDSGGPLVCDETLQGILSWGVYPCGSVQHPAVYTQICKYIPWIEKTIRSN</sequence>
<dbReference type="SUPFAM" id="SSF50494">
    <property type="entry name" value="Trypsin-like serine proteases"/>
    <property type="match status" value="2"/>
</dbReference>
<evidence type="ECO:0000256" key="4">
    <source>
        <dbReference type="ARBA" id="ARBA00023157"/>
    </source>
</evidence>
<dbReference type="InterPro" id="IPR001254">
    <property type="entry name" value="Trypsin_dom"/>
</dbReference>
<dbReference type="GeneID" id="103597731"/>
<feature type="domain" description="Peptidase S1" evidence="7">
    <location>
        <begin position="22"/>
        <end position="252"/>
    </location>
</feature>
<protein>
    <submittedName>
        <fullName evidence="9">Kallikrein-10-like</fullName>
    </submittedName>
</protein>
<name>A0ABM0RGT4_GALVR</name>
<dbReference type="Proteomes" id="UP000694923">
    <property type="component" value="Unplaced"/>
</dbReference>
<evidence type="ECO:0000259" key="7">
    <source>
        <dbReference type="PROSITE" id="PS50240"/>
    </source>
</evidence>
<dbReference type="PROSITE" id="PS50240">
    <property type="entry name" value="TRYPSIN_DOM"/>
    <property type="match status" value="2"/>
</dbReference>
<dbReference type="InterPro" id="IPR009003">
    <property type="entry name" value="Peptidase_S1_PA"/>
</dbReference>
<proteinExistence type="predicted"/>
<keyword evidence="4" id="KW-1015">Disulfide bond</keyword>
<dbReference type="InterPro" id="IPR001314">
    <property type="entry name" value="Peptidase_S1A"/>
</dbReference>
<dbReference type="PANTHER" id="PTHR24271:SF66">
    <property type="entry name" value="KALLIKREIN-10"/>
    <property type="match status" value="1"/>
</dbReference>
<feature type="signal peptide" evidence="6">
    <location>
        <begin position="1"/>
        <end position="17"/>
    </location>
</feature>
<evidence type="ECO:0000313" key="9">
    <source>
        <dbReference type="RefSeq" id="XP_008579825.1"/>
    </source>
</evidence>
<accession>A0ABM0RGT4</accession>
<dbReference type="PANTHER" id="PTHR24271">
    <property type="entry name" value="KALLIKREIN-RELATED"/>
    <property type="match status" value="1"/>
</dbReference>
<evidence type="ECO:0000256" key="2">
    <source>
        <dbReference type="ARBA" id="ARBA00022801"/>
    </source>
</evidence>
<dbReference type="InterPro" id="IPR043504">
    <property type="entry name" value="Peptidase_S1_PA_chymotrypsin"/>
</dbReference>
<dbReference type="PROSITE" id="PS00134">
    <property type="entry name" value="TRYPSIN_HIS"/>
    <property type="match status" value="2"/>
</dbReference>
<keyword evidence="2 5" id="KW-0378">Hydrolase</keyword>
<evidence type="ECO:0000256" key="3">
    <source>
        <dbReference type="ARBA" id="ARBA00022825"/>
    </source>
</evidence>
<evidence type="ECO:0000256" key="1">
    <source>
        <dbReference type="ARBA" id="ARBA00022670"/>
    </source>
</evidence>
<dbReference type="CDD" id="cd00190">
    <property type="entry name" value="Tryp_SPc"/>
    <property type="match status" value="2"/>
</dbReference>